<protein>
    <recommendedName>
        <fullName evidence="4">MPN domain-containing protein</fullName>
    </recommendedName>
</protein>
<dbReference type="InterPro" id="IPR005366">
    <property type="entry name" value="EMC8/9"/>
</dbReference>
<reference evidence="1 3" key="2">
    <citation type="journal article" date="2013" name="Nature">
        <title>Insights into bilaterian evolution from three spiralian genomes.</title>
        <authorList>
            <person name="Simakov O."/>
            <person name="Marletaz F."/>
            <person name="Cho S.J."/>
            <person name="Edsinger-Gonzales E."/>
            <person name="Havlak P."/>
            <person name="Hellsten U."/>
            <person name="Kuo D.H."/>
            <person name="Larsson T."/>
            <person name="Lv J."/>
            <person name="Arendt D."/>
            <person name="Savage R."/>
            <person name="Osoegawa K."/>
            <person name="de Jong P."/>
            <person name="Grimwood J."/>
            <person name="Chapman J.A."/>
            <person name="Shapiro H."/>
            <person name="Aerts A."/>
            <person name="Otillar R.P."/>
            <person name="Terry A.Y."/>
            <person name="Boore J.L."/>
            <person name="Grigoriev I.V."/>
            <person name="Lindberg D.R."/>
            <person name="Seaver E.C."/>
            <person name="Weisblat D.A."/>
            <person name="Putnam N.H."/>
            <person name="Rokhsar D.S."/>
        </authorList>
    </citation>
    <scope>NUCLEOTIDE SEQUENCE</scope>
</reference>
<dbReference type="HOGENOM" id="CLU_087337_0_1_1"/>
<dbReference type="AlphaFoldDB" id="T1ELZ1"/>
<evidence type="ECO:0008006" key="4">
    <source>
        <dbReference type="Google" id="ProtNLM"/>
    </source>
</evidence>
<dbReference type="eggNOG" id="KOG3289">
    <property type="taxonomic scope" value="Eukaryota"/>
</dbReference>
<dbReference type="CDD" id="cd08060">
    <property type="entry name" value="MPN_UPF0172"/>
    <property type="match status" value="1"/>
</dbReference>
<dbReference type="EnsemblMetazoa" id="HelroT156641">
    <property type="protein sequence ID" value="HelroP156641"/>
    <property type="gene ID" value="HelroG156641"/>
</dbReference>
<dbReference type="RefSeq" id="XP_009013838.1">
    <property type="nucleotide sequence ID" value="XM_009015590.1"/>
</dbReference>
<dbReference type="KEGG" id="hro:HELRODRAFT_156641"/>
<name>T1ELZ1_HELRO</name>
<organism evidence="2 3">
    <name type="scientific">Helobdella robusta</name>
    <name type="common">Californian leech</name>
    <dbReference type="NCBI Taxonomy" id="6412"/>
    <lineage>
        <taxon>Eukaryota</taxon>
        <taxon>Metazoa</taxon>
        <taxon>Spiralia</taxon>
        <taxon>Lophotrochozoa</taxon>
        <taxon>Annelida</taxon>
        <taxon>Clitellata</taxon>
        <taxon>Hirudinea</taxon>
        <taxon>Rhynchobdellida</taxon>
        <taxon>Glossiphoniidae</taxon>
        <taxon>Helobdella</taxon>
    </lineage>
</organism>
<dbReference type="FunCoup" id="T1ELZ1">
    <property type="interactions" value="1625"/>
</dbReference>
<dbReference type="Proteomes" id="UP000015101">
    <property type="component" value="Unassembled WGS sequence"/>
</dbReference>
<dbReference type="OMA" id="PHCAING"/>
<dbReference type="CTD" id="20197591"/>
<dbReference type="GeneID" id="20197591"/>
<evidence type="ECO:0000313" key="2">
    <source>
        <dbReference type="EnsemblMetazoa" id="HelroP156641"/>
    </source>
</evidence>
<dbReference type="OrthoDB" id="194468at2759"/>
<sequence length="195" mass="22561">MENICMNARSFVKPLLHAAKYPHCYINGVFLAECPKQKDGKVVLEIKDCIPLFHSHLTLAPMLEVALIQIDAYCQCNDLVIAGYYQANEVIFDKNPTNITYRIAEKVKDNFNEAFFLMIDNERLADDDGENAYILYNNYDGKWKKVLIEKDVIDVAQTLIQTKAFRDVIDFDNHLTDISLKWHNPQINEQIEQCI</sequence>
<dbReference type="EMBL" id="AMQM01003380">
    <property type="status" value="NOT_ANNOTATED_CDS"/>
    <property type="molecule type" value="Genomic_DNA"/>
</dbReference>
<dbReference type="Pfam" id="PF03665">
    <property type="entry name" value="UPF0172"/>
    <property type="match status" value="1"/>
</dbReference>
<dbReference type="EMBL" id="KB096134">
    <property type="protein sequence ID" value="ESO08049.1"/>
    <property type="molecule type" value="Genomic_DNA"/>
</dbReference>
<evidence type="ECO:0000313" key="3">
    <source>
        <dbReference type="Proteomes" id="UP000015101"/>
    </source>
</evidence>
<dbReference type="GO" id="GO:0072546">
    <property type="term" value="C:EMC complex"/>
    <property type="evidence" value="ECO:0000318"/>
    <property type="project" value="GO_Central"/>
</dbReference>
<reference evidence="3" key="1">
    <citation type="submission" date="2012-12" db="EMBL/GenBank/DDBJ databases">
        <authorList>
            <person name="Hellsten U."/>
            <person name="Grimwood J."/>
            <person name="Chapman J.A."/>
            <person name="Shapiro H."/>
            <person name="Aerts A."/>
            <person name="Otillar R.P."/>
            <person name="Terry A.Y."/>
            <person name="Boore J.L."/>
            <person name="Simakov O."/>
            <person name="Marletaz F."/>
            <person name="Cho S.-J."/>
            <person name="Edsinger-Gonzales E."/>
            <person name="Havlak P."/>
            <person name="Kuo D.-H."/>
            <person name="Larsson T."/>
            <person name="Lv J."/>
            <person name="Arendt D."/>
            <person name="Savage R."/>
            <person name="Osoegawa K."/>
            <person name="de Jong P."/>
            <person name="Lindberg D.R."/>
            <person name="Seaver E.C."/>
            <person name="Weisblat D.A."/>
            <person name="Putnam N.H."/>
            <person name="Grigoriev I.V."/>
            <person name="Rokhsar D.S."/>
        </authorList>
    </citation>
    <scope>NUCLEOTIDE SEQUENCE</scope>
</reference>
<dbReference type="InParanoid" id="T1ELZ1"/>
<reference evidence="2" key="3">
    <citation type="submission" date="2015-06" db="UniProtKB">
        <authorList>
            <consortium name="EnsemblMetazoa"/>
        </authorList>
    </citation>
    <scope>IDENTIFICATION</scope>
</reference>
<dbReference type="STRING" id="6412.T1ELZ1"/>
<accession>T1ELZ1</accession>
<proteinExistence type="predicted"/>
<gene>
    <name evidence="2" type="primary">20197591</name>
    <name evidence="1" type="ORF">HELRODRAFT_156641</name>
</gene>
<keyword evidence="3" id="KW-1185">Reference proteome</keyword>
<dbReference type="PANTHER" id="PTHR12941:SF10">
    <property type="entry name" value="ER MEMBRANE PROTEIN COMPLEX SUBUNIT 8_9 HOMOLOG"/>
    <property type="match status" value="1"/>
</dbReference>
<evidence type="ECO:0000313" key="1">
    <source>
        <dbReference type="EMBL" id="ESO08049.1"/>
    </source>
</evidence>
<dbReference type="PANTHER" id="PTHR12941">
    <property type="entry name" value="ER MEMBRANE PROTEIN COMPLEX"/>
    <property type="match status" value="1"/>
</dbReference>